<evidence type="ECO:0000256" key="1">
    <source>
        <dbReference type="ARBA" id="ARBA00005054"/>
    </source>
</evidence>
<keyword evidence="3 6" id="KW-0658">Purine biosynthesis</keyword>
<feature type="binding site" evidence="6">
    <location>
        <begin position="92"/>
        <end position="95"/>
    </location>
    <ligand>
        <name>(6R)-10-formyltetrahydrofolate</name>
        <dbReference type="ChEBI" id="CHEBI:195366"/>
    </ligand>
</feature>
<evidence type="ECO:0000313" key="8">
    <source>
        <dbReference type="EMBL" id="TMM50372.1"/>
    </source>
</evidence>
<dbReference type="Pfam" id="PF04237">
    <property type="entry name" value="YjbR"/>
    <property type="match status" value="1"/>
</dbReference>
<feature type="active site" description="Proton donor" evidence="6">
    <location>
        <position position="111"/>
    </location>
</feature>
<dbReference type="UniPathway" id="UPA00074">
    <property type="reaction ID" value="UER00126"/>
</dbReference>
<dbReference type="CDD" id="cd08645">
    <property type="entry name" value="FMT_core_GART"/>
    <property type="match status" value="1"/>
</dbReference>
<dbReference type="SUPFAM" id="SSF142906">
    <property type="entry name" value="YjbR-like"/>
    <property type="match status" value="1"/>
</dbReference>
<reference evidence="8 9" key="1">
    <citation type="submission" date="2019-05" db="EMBL/GenBank/DDBJ databases">
        <title>Erythrobacter marisflavi sp. nov., isolated from isolated from water of an estuary environment.</title>
        <authorList>
            <person name="Yoon J.-H."/>
        </authorList>
    </citation>
    <scope>NUCLEOTIDE SEQUENCE [LARGE SCALE GENOMIC DNA]</scope>
    <source>
        <strain evidence="8 9">KEM-5</strain>
    </source>
</reference>
<evidence type="ECO:0000256" key="5">
    <source>
        <dbReference type="ARBA" id="ARBA00047664"/>
    </source>
</evidence>
<dbReference type="GO" id="GO:0004644">
    <property type="term" value="F:phosphoribosylglycinamide formyltransferase activity"/>
    <property type="evidence" value="ECO:0007669"/>
    <property type="project" value="UniProtKB-UniRule"/>
</dbReference>
<keyword evidence="2 6" id="KW-0808">Transferase</keyword>
<dbReference type="Gene3D" id="3.40.50.170">
    <property type="entry name" value="Formyl transferase, N-terminal domain"/>
    <property type="match status" value="1"/>
</dbReference>
<dbReference type="PANTHER" id="PTHR43369:SF2">
    <property type="entry name" value="PHOSPHORIBOSYLGLYCINAMIDE FORMYLTRANSFERASE"/>
    <property type="match status" value="1"/>
</dbReference>
<dbReference type="HAMAP" id="MF_01930">
    <property type="entry name" value="PurN"/>
    <property type="match status" value="1"/>
</dbReference>
<dbReference type="PROSITE" id="PS00373">
    <property type="entry name" value="GART"/>
    <property type="match status" value="1"/>
</dbReference>
<dbReference type="SUPFAM" id="SSF53328">
    <property type="entry name" value="Formyltransferase"/>
    <property type="match status" value="1"/>
</dbReference>
<dbReference type="InterPro" id="IPR004607">
    <property type="entry name" value="GART"/>
</dbReference>
<evidence type="ECO:0000313" key="9">
    <source>
        <dbReference type="Proteomes" id="UP000309668"/>
    </source>
</evidence>
<sequence>MADKARVAVFISGKGTNMAALLYASRLPDCPYEIVLVAANDPQAEGLALAQAEGIATFALAHRGMSRADHDAAMENAAQEANAGFIALAGYMRILTPEFVARWEGLMLNIHPSLLPKYPGLDTYNRAITAGDSHAGTTVHLVTEDLDAGESLGQIAVAVLPDDDAETLAPRVRFAEHQLYPRVLADYVSRANDPDYLLERVKELALALPKTHERDSHGSPGFRVGAVKSGKYFAHFLDQHHGSEHIAVLVKTGGMDELENLVEAQPQTYFKPAYYGASGWIGVILNRPGLDWDHVAEWLGRSWRQVAPKSATKLMDAVDRF</sequence>
<dbReference type="InterPro" id="IPR058532">
    <property type="entry name" value="YjbR/MT2646/Rv2570-like"/>
</dbReference>
<dbReference type="Pfam" id="PF00551">
    <property type="entry name" value="Formyl_trans_N"/>
    <property type="match status" value="1"/>
</dbReference>
<keyword evidence="9" id="KW-1185">Reference proteome</keyword>
<protein>
    <recommendedName>
        <fullName evidence="6">Phosphoribosylglycinamide formyltransferase</fullName>
        <ecNumber evidence="6">2.1.2.2</ecNumber>
    </recommendedName>
    <alternativeName>
        <fullName evidence="6">5'-phosphoribosylglycinamide transformylase</fullName>
    </alternativeName>
    <alternativeName>
        <fullName evidence="6">GAR transformylase</fullName>
        <shortName evidence="6">GART</shortName>
    </alternativeName>
</protein>
<comment type="pathway">
    <text evidence="1 6">Purine metabolism; IMP biosynthesis via de novo pathway; N(2)-formyl-N(1)-(5-phospho-D-ribosyl)glycinamide from N(1)-(5-phospho-D-ribosyl)glycinamide (10-formyl THF route): step 1/1.</text>
</comment>
<dbReference type="EMBL" id="VCAO01000001">
    <property type="protein sequence ID" value="TMM50372.1"/>
    <property type="molecule type" value="Genomic_DNA"/>
</dbReference>
<evidence type="ECO:0000256" key="2">
    <source>
        <dbReference type="ARBA" id="ARBA00022679"/>
    </source>
</evidence>
<feature type="site" description="Raises pKa of active site His" evidence="6">
    <location>
        <position position="147"/>
    </location>
</feature>
<proteinExistence type="inferred from homology"/>
<comment type="catalytic activity">
    <reaction evidence="5 6">
        <text>N(1)-(5-phospho-beta-D-ribosyl)glycinamide + (6R)-10-formyltetrahydrofolate = N(2)-formyl-N(1)-(5-phospho-beta-D-ribosyl)glycinamide + (6S)-5,6,7,8-tetrahydrofolate + H(+)</text>
        <dbReference type="Rhea" id="RHEA:15053"/>
        <dbReference type="ChEBI" id="CHEBI:15378"/>
        <dbReference type="ChEBI" id="CHEBI:57453"/>
        <dbReference type="ChEBI" id="CHEBI:143788"/>
        <dbReference type="ChEBI" id="CHEBI:147286"/>
        <dbReference type="ChEBI" id="CHEBI:195366"/>
        <dbReference type="EC" id="2.1.2.2"/>
    </reaction>
</comment>
<gene>
    <name evidence="6 8" type="primary">purN</name>
    <name evidence="8" type="ORF">FEV51_04140</name>
</gene>
<dbReference type="InterPro" id="IPR036477">
    <property type="entry name" value="Formyl_transf_N_sf"/>
</dbReference>
<dbReference type="OrthoDB" id="9806170at2"/>
<evidence type="ECO:0000259" key="7">
    <source>
        <dbReference type="Pfam" id="PF00551"/>
    </source>
</evidence>
<name>A0A5S3PA14_9SPHN</name>
<accession>A0A5S3PA14</accession>
<dbReference type="RefSeq" id="WP_138616122.1">
    <property type="nucleotide sequence ID" value="NZ_VCAO01000001.1"/>
</dbReference>
<organism evidence="8 9">
    <name type="scientific">Qipengyuania marisflavi</name>
    <dbReference type="NCBI Taxonomy" id="2486356"/>
    <lineage>
        <taxon>Bacteria</taxon>
        <taxon>Pseudomonadati</taxon>
        <taxon>Pseudomonadota</taxon>
        <taxon>Alphaproteobacteria</taxon>
        <taxon>Sphingomonadales</taxon>
        <taxon>Erythrobacteraceae</taxon>
        <taxon>Qipengyuania</taxon>
    </lineage>
</organism>
<evidence type="ECO:0000256" key="6">
    <source>
        <dbReference type="HAMAP-Rule" id="MF_01930"/>
    </source>
</evidence>
<dbReference type="NCBIfam" id="TIGR00639">
    <property type="entry name" value="PurN"/>
    <property type="match status" value="1"/>
</dbReference>
<dbReference type="Proteomes" id="UP000309668">
    <property type="component" value="Unassembled WGS sequence"/>
</dbReference>
<dbReference type="EC" id="2.1.2.2" evidence="6"/>
<dbReference type="InterPro" id="IPR038056">
    <property type="entry name" value="YjbR-like_sf"/>
</dbReference>
<dbReference type="GO" id="GO:0006189">
    <property type="term" value="P:'de novo' IMP biosynthetic process"/>
    <property type="evidence" value="ECO:0007669"/>
    <property type="project" value="UniProtKB-UniRule"/>
</dbReference>
<dbReference type="Gene3D" id="3.90.1150.30">
    <property type="match status" value="1"/>
</dbReference>
<evidence type="ECO:0000256" key="4">
    <source>
        <dbReference type="ARBA" id="ARBA00038440"/>
    </source>
</evidence>
<feature type="domain" description="Formyl transferase N-terminal" evidence="7">
    <location>
        <begin position="6"/>
        <end position="184"/>
    </location>
</feature>
<feature type="binding site" evidence="6">
    <location>
        <position position="67"/>
    </location>
    <ligand>
        <name>(6R)-10-formyltetrahydrofolate</name>
        <dbReference type="ChEBI" id="CHEBI:195366"/>
    </ligand>
</feature>
<dbReference type="InterPro" id="IPR001555">
    <property type="entry name" value="GART_AS"/>
</dbReference>
<feature type="binding site" evidence="6">
    <location>
        <begin position="15"/>
        <end position="17"/>
    </location>
    <ligand>
        <name>N(1)-(5-phospho-beta-D-ribosyl)glycinamide</name>
        <dbReference type="ChEBI" id="CHEBI:143788"/>
    </ligand>
</feature>
<evidence type="ECO:0000256" key="3">
    <source>
        <dbReference type="ARBA" id="ARBA00022755"/>
    </source>
</evidence>
<comment type="similarity">
    <text evidence="4 6">Belongs to the GART family.</text>
</comment>
<dbReference type="PANTHER" id="PTHR43369">
    <property type="entry name" value="PHOSPHORIBOSYLGLYCINAMIDE FORMYLTRANSFERASE"/>
    <property type="match status" value="1"/>
</dbReference>
<dbReference type="AlphaFoldDB" id="A0A5S3PA14"/>
<dbReference type="InterPro" id="IPR002376">
    <property type="entry name" value="Formyl_transf_N"/>
</dbReference>
<comment type="function">
    <text evidence="6">Catalyzes the transfer of a formyl group from 10-formyltetrahydrofolate to 5-phospho-ribosyl-glycinamide (GAR), producing 5-phospho-ribosyl-N-formylglycinamide (FGAR) and tetrahydrofolate.</text>
</comment>
<comment type="caution">
    <text evidence="8">The sequence shown here is derived from an EMBL/GenBank/DDBJ whole genome shotgun (WGS) entry which is preliminary data.</text>
</comment>
<dbReference type="GO" id="GO:0005829">
    <property type="term" value="C:cytosol"/>
    <property type="evidence" value="ECO:0007669"/>
    <property type="project" value="TreeGrafter"/>
</dbReference>
<feature type="binding site" evidence="6">
    <location>
        <position position="109"/>
    </location>
    <ligand>
        <name>(6R)-10-formyltetrahydrofolate</name>
        <dbReference type="ChEBI" id="CHEBI:195366"/>
    </ligand>
</feature>